<dbReference type="AlphaFoldDB" id="A0A3B6SUQ7"/>
<feature type="region of interest" description="Disordered" evidence="4">
    <location>
        <begin position="701"/>
        <end position="792"/>
    </location>
</feature>
<feature type="compositionally biased region" description="Basic and acidic residues" evidence="4">
    <location>
        <begin position="741"/>
        <end position="750"/>
    </location>
</feature>
<proteinExistence type="predicted"/>
<dbReference type="Gramene" id="TraesCS7B03G1325100.4">
    <property type="protein sequence ID" value="TraesCS7B03G1325100.4.CDS"/>
    <property type="gene ID" value="TraesCS7B03G1325100"/>
</dbReference>
<dbReference type="SUPFAM" id="SSF49354">
    <property type="entry name" value="PapD-like"/>
    <property type="match status" value="1"/>
</dbReference>
<dbReference type="InterPro" id="IPR001680">
    <property type="entry name" value="WD40_rpt"/>
</dbReference>
<sequence length="817" mass="93059">MKLWDRECMQTFEFKDQFITEIYHATFNPNDTFATVSFYNEKYTLKVWSLDLGYNYPLHGHSSKVNCLDFFTCHDQEFLVTGSDDWTAKIWYLPQKICVYTLEAFVSPVKSVLYQPNLQNLIIGSNDGAIYLWRTKICRICSCPPTLTRIIKIGCVGGAYHLACVMRSIVIGEGNTVAFMDINNVHYHEQLTDYNKWQLSADTRQHVGDTTSKLNSLNLFGGDIAGCINPRELRFPYNPNDPISCSLYLTNNTNENVAFRLVDKSRKSPWCFTKLPLYGIVPPRSTYTLIVTTKEEMRLKENKDFDLVIQSSLLGGKYIMVFQNQSESDHFFEEAKEFGNMVHEVILEAVYQQYKEIKSEVQNISVKYNPDDMRSIDAHPTQPWVLTGHRNGYACVWNHEMKYPTNSFKVAEVAVNNVKFIARREWIIAQTHKDVLHLYDCACVKKIKKIKSVESSVRPSNRPILAVHPTLPCVLSSYGCLLLVLDWDQTWKPTYYGTWDGNLSPRRRTVAFNPWDQNCFASGSCYGEIEVWRLDSNTPEYSLPGHYDMVNCLDFIRRGDQHYLVSGHQDCTAKIWDLQKRECICTLQAMSPVLCALAHPTLPVLITGTQHGIIQIWSSADFRLKRTINLGGGGGPVVGLACLMGSQRIVIGQENAISIMDYFRSRGRRRARALAKQAETELTQAEEEDGETEVLTRAKAEEAGAKQRWAEHSETEEQAATQEQRSLQPGSAAEAECSQAKGEHREREEPAVLPPKSGYAMSRVEHRRREKRRASRARAPARRAEAEGSTTEAEPVFWLSVCEFSRDGRNSAILKIS</sequence>
<dbReference type="InterPro" id="IPR036322">
    <property type="entry name" value="WD40_repeat_dom_sf"/>
</dbReference>
<keyword evidence="7" id="KW-1185">Reference proteome</keyword>
<dbReference type="Gene3D" id="2.60.40.10">
    <property type="entry name" value="Immunoglobulins"/>
    <property type="match status" value="1"/>
</dbReference>
<evidence type="ECO:0000256" key="1">
    <source>
        <dbReference type="ARBA" id="ARBA00022574"/>
    </source>
</evidence>
<evidence type="ECO:0000313" key="7">
    <source>
        <dbReference type="Proteomes" id="UP000019116"/>
    </source>
</evidence>
<dbReference type="GO" id="GO:0006888">
    <property type="term" value="P:endoplasmic reticulum to Golgi vesicle-mediated transport"/>
    <property type="evidence" value="ECO:0000318"/>
    <property type="project" value="GO_Central"/>
</dbReference>
<dbReference type="GO" id="GO:0006886">
    <property type="term" value="P:intracellular protein transport"/>
    <property type="evidence" value="ECO:0000318"/>
    <property type="project" value="GO_Central"/>
</dbReference>
<dbReference type="OrthoDB" id="629861at2759"/>
<organism evidence="6">
    <name type="scientific">Triticum aestivum</name>
    <name type="common">Wheat</name>
    <dbReference type="NCBI Taxonomy" id="4565"/>
    <lineage>
        <taxon>Eukaryota</taxon>
        <taxon>Viridiplantae</taxon>
        <taxon>Streptophyta</taxon>
        <taxon>Embryophyta</taxon>
        <taxon>Tracheophyta</taxon>
        <taxon>Spermatophyta</taxon>
        <taxon>Magnoliopsida</taxon>
        <taxon>Liliopsida</taxon>
        <taxon>Poales</taxon>
        <taxon>Poaceae</taxon>
        <taxon>BOP clade</taxon>
        <taxon>Pooideae</taxon>
        <taxon>Triticodae</taxon>
        <taxon>Triticeae</taxon>
        <taxon>Triticinae</taxon>
        <taxon>Triticum</taxon>
    </lineage>
</organism>
<dbReference type="GO" id="GO:0006890">
    <property type="term" value="P:retrograde vesicle-mediated transport, Golgi to endoplasmic reticulum"/>
    <property type="evidence" value="ECO:0000318"/>
    <property type="project" value="GO_Central"/>
</dbReference>
<dbReference type="PROSITE" id="PS50202">
    <property type="entry name" value="MSP"/>
    <property type="match status" value="1"/>
</dbReference>
<evidence type="ECO:0000313" key="6">
    <source>
        <dbReference type="EnsemblPlants" id="TraesCS7B02G496400.4"/>
    </source>
</evidence>
<dbReference type="InterPro" id="IPR015943">
    <property type="entry name" value="WD40/YVTN_repeat-like_dom_sf"/>
</dbReference>
<dbReference type="PROSITE" id="PS50082">
    <property type="entry name" value="WD_REPEATS_2"/>
    <property type="match status" value="3"/>
</dbReference>
<dbReference type="Gramene" id="TraesCS7B02G496400.4">
    <property type="protein sequence ID" value="TraesCS7B02G496400.4"/>
    <property type="gene ID" value="TraesCS7B02G496400"/>
</dbReference>
<feature type="repeat" description="WD" evidence="3">
    <location>
        <begin position="102"/>
        <end position="133"/>
    </location>
</feature>
<dbReference type="EnsemblPlants" id="TraesCS7B02G496400.4">
    <property type="protein sequence ID" value="TraesCS7B02G496400.4"/>
    <property type="gene ID" value="TraesCS7B02G496400"/>
</dbReference>
<dbReference type="PROSITE" id="PS50294">
    <property type="entry name" value="WD_REPEATS_REGION"/>
    <property type="match status" value="2"/>
</dbReference>
<dbReference type="STRING" id="4565.A0A3B6SUQ7"/>
<dbReference type="GO" id="GO:0030126">
    <property type="term" value="C:COPI vesicle coat"/>
    <property type="evidence" value="ECO:0000318"/>
    <property type="project" value="GO_Central"/>
</dbReference>
<protein>
    <recommendedName>
        <fullName evidence="5">MSP domain-containing protein</fullName>
    </recommendedName>
</protein>
<dbReference type="Pfam" id="PF00635">
    <property type="entry name" value="Motile_Sperm"/>
    <property type="match status" value="1"/>
</dbReference>
<dbReference type="InterPro" id="IPR050844">
    <property type="entry name" value="Coatomer_complex_subunit"/>
</dbReference>
<dbReference type="InterPro" id="IPR019775">
    <property type="entry name" value="WD40_repeat_CS"/>
</dbReference>
<feature type="repeat" description="WD" evidence="3">
    <location>
        <begin position="543"/>
        <end position="586"/>
    </location>
</feature>
<accession>A0A3B6SUQ7</accession>
<evidence type="ECO:0000259" key="5">
    <source>
        <dbReference type="PROSITE" id="PS50202"/>
    </source>
</evidence>
<dbReference type="SMART" id="SM00320">
    <property type="entry name" value="WD40"/>
    <property type="match status" value="7"/>
</dbReference>
<name>A0A3B6SUQ7_WHEAT</name>
<dbReference type="Gene3D" id="2.130.10.10">
    <property type="entry name" value="YVTN repeat-like/Quinoprotein amine dehydrogenase"/>
    <property type="match status" value="2"/>
</dbReference>
<dbReference type="InterPro" id="IPR000535">
    <property type="entry name" value="MSP_dom"/>
</dbReference>
<feature type="repeat" description="WD" evidence="3">
    <location>
        <begin position="58"/>
        <end position="91"/>
    </location>
</feature>
<dbReference type="SUPFAM" id="SSF50978">
    <property type="entry name" value="WD40 repeat-like"/>
    <property type="match status" value="2"/>
</dbReference>
<dbReference type="Pfam" id="PF00400">
    <property type="entry name" value="WD40"/>
    <property type="match status" value="3"/>
</dbReference>
<keyword evidence="1 3" id="KW-0853">WD repeat</keyword>
<dbReference type="InterPro" id="IPR008962">
    <property type="entry name" value="PapD-like_sf"/>
</dbReference>
<evidence type="ECO:0000256" key="3">
    <source>
        <dbReference type="PROSITE-ProRule" id="PRU00221"/>
    </source>
</evidence>
<keyword evidence="2" id="KW-0677">Repeat</keyword>
<dbReference type="GO" id="GO:0006891">
    <property type="term" value="P:intra-Golgi vesicle-mediated transport"/>
    <property type="evidence" value="ECO:0000318"/>
    <property type="project" value="GO_Central"/>
</dbReference>
<evidence type="ECO:0000256" key="2">
    <source>
        <dbReference type="ARBA" id="ARBA00022737"/>
    </source>
</evidence>
<feature type="compositionally biased region" description="Basic and acidic residues" evidence="4">
    <location>
        <begin position="701"/>
        <end position="715"/>
    </location>
</feature>
<dbReference type="PANTHER" id="PTHR19876">
    <property type="entry name" value="COATOMER"/>
    <property type="match status" value="1"/>
</dbReference>
<dbReference type="Proteomes" id="UP000019116">
    <property type="component" value="Chromosome 7B"/>
</dbReference>
<reference evidence="6" key="2">
    <citation type="submission" date="2018-10" db="UniProtKB">
        <authorList>
            <consortium name="EnsemblPlants"/>
        </authorList>
    </citation>
    <scope>IDENTIFICATION</scope>
</reference>
<dbReference type="InterPro" id="IPR013783">
    <property type="entry name" value="Ig-like_fold"/>
</dbReference>
<reference evidence="6" key="1">
    <citation type="submission" date="2018-08" db="EMBL/GenBank/DDBJ databases">
        <authorList>
            <person name="Rossello M."/>
        </authorList>
    </citation>
    <scope>NUCLEOTIDE SEQUENCE [LARGE SCALE GENOMIC DNA]</scope>
    <source>
        <strain evidence="6">cv. Chinese Spring</strain>
    </source>
</reference>
<dbReference type="PANTHER" id="PTHR19876:SF72">
    <property type="entry name" value="COATOMER WD ASSOCIATED REGION DOMAIN-CONTAINING PROTEIN"/>
    <property type="match status" value="1"/>
</dbReference>
<feature type="compositionally biased region" description="Basic residues" evidence="4">
    <location>
        <begin position="765"/>
        <end position="781"/>
    </location>
</feature>
<dbReference type="PROSITE" id="PS00678">
    <property type="entry name" value="WD_REPEATS_1"/>
    <property type="match status" value="1"/>
</dbReference>
<evidence type="ECO:0000256" key="4">
    <source>
        <dbReference type="SAM" id="MobiDB-lite"/>
    </source>
</evidence>
<feature type="domain" description="MSP" evidence="5">
    <location>
        <begin position="225"/>
        <end position="369"/>
    </location>
</feature>